<dbReference type="SUPFAM" id="SSF140500">
    <property type="entry name" value="BAS1536-like"/>
    <property type="match status" value="1"/>
</dbReference>
<dbReference type="RefSeq" id="WP_268059503.1">
    <property type="nucleotide sequence ID" value="NZ_JAPQFJ010000001.1"/>
</dbReference>
<dbReference type="Proteomes" id="UP001144612">
    <property type="component" value="Unassembled WGS sequence"/>
</dbReference>
<keyword evidence="2" id="KW-1185">Reference proteome</keyword>
<evidence type="ECO:0000313" key="1">
    <source>
        <dbReference type="EMBL" id="MCY6957146.1"/>
    </source>
</evidence>
<sequence>MKEYKREEIDKIKEDIFFLKQQMYELIEEKPSMLDNELIQISEELDILINIYYFFQKTL</sequence>
<gene>
    <name evidence="1" type="ORF">OW729_00855</name>
</gene>
<evidence type="ECO:0000313" key="2">
    <source>
        <dbReference type="Proteomes" id="UP001144612"/>
    </source>
</evidence>
<comment type="caution">
    <text evidence="1">The sequence shown here is derived from an EMBL/GenBank/DDBJ whole genome shotgun (WGS) entry which is preliminary data.</text>
</comment>
<accession>A0ABT4D4E1</accession>
<dbReference type="InterPro" id="IPR037208">
    <property type="entry name" value="Spo0E-like_sf"/>
</dbReference>
<dbReference type="EMBL" id="JAPQFJ010000001">
    <property type="protein sequence ID" value="MCY6957146.1"/>
    <property type="molecule type" value="Genomic_DNA"/>
</dbReference>
<reference evidence="1" key="1">
    <citation type="submission" date="2022-12" db="EMBL/GenBank/DDBJ databases">
        <title>Clostridium sp. nov., isolated from industrial wastewater.</title>
        <authorList>
            <person name="Jiayan W."/>
        </authorList>
    </citation>
    <scope>NUCLEOTIDE SEQUENCE</scope>
    <source>
        <strain evidence="1">ZC22-4</strain>
    </source>
</reference>
<organism evidence="1 2">
    <name type="scientific">Clostridium brassicae</name>
    <dbReference type="NCBI Taxonomy" id="2999072"/>
    <lineage>
        <taxon>Bacteria</taxon>
        <taxon>Bacillati</taxon>
        <taxon>Bacillota</taxon>
        <taxon>Clostridia</taxon>
        <taxon>Eubacteriales</taxon>
        <taxon>Clostridiaceae</taxon>
        <taxon>Clostridium</taxon>
    </lineage>
</organism>
<proteinExistence type="predicted"/>
<dbReference type="InterPro" id="IPR018540">
    <property type="entry name" value="Spo0E-like"/>
</dbReference>
<protein>
    <submittedName>
        <fullName evidence="1">Aspartyl-phosphate phosphatase Spo0E family protein</fullName>
    </submittedName>
</protein>
<dbReference type="Gene3D" id="4.10.280.10">
    <property type="entry name" value="Helix-loop-helix DNA-binding domain"/>
    <property type="match status" value="1"/>
</dbReference>
<name>A0ABT4D4E1_9CLOT</name>
<dbReference type="InterPro" id="IPR036638">
    <property type="entry name" value="HLH_DNA-bd_sf"/>
</dbReference>
<dbReference type="Pfam" id="PF09388">
    <property type="entry name" value="SpoOE-like"/>
    <property type="match status" value="1"/>
</dbReference>